<feature type="domain" description="C2H2-type" evidence="5">
    <location>
        <begin position="247"/>
        <end position="274"/>
    </location>
</feature>
<dbReference type="OrthoDB" id="5814089at2759"/>
<dbReference type="AlphaFoldDB" id="A0A091DU15"/>
<keyword evidence="2" id="KW-0539">Nucleus</keyword>
<evidence type="ECO:0000259" key="5">
    <source>
        <dbReference type="PROSITE" id="PS50157"/>
    </source>
</evidence>
<dbReference type="PROSITE" id="PS50157">
    <property type="entry name" value="ZINC_FINGER_C2H2_2"/>
    <property type="match status" value="2"/>
</dbReference>
<accession>A0A091DU15</accession>
<dbReference type="PANTHER" id="PTHR16516:SF5">
    <property type="entry name" value="ZINC FINGER PROTEIN 488"/>
    <property type="match status" value="1"/>
</dbReference>
<dbReference type="GO" id="GO:0006355">
    <property type="term" value="P:regulation of DNA-templated transcription"/>
    <property type="evidence" value="ECO:0007669"/>
    <property type="project" value="TreeGrafter"/>
</dbReference>
<dbReference type="Gene3D" id="3.30.160.60">
    <property type="entry name" value="Classic Zinc Finger"/>
    <property type="match status" value="1"/>
</dbReference>
<reference evidence="6 7" key="1">
    <citation type="submission" date="2013-11" db="EMBL/GenBank/DDBJ databases">
        <title>The Damaraland mole rat (Fukomys damarensis) genome and evolution of African mole rats.</title>
        <authorList>
            <person name="Gladyshev V.N."/>
            <person name="Fang X."/>
        </authorList>
    </citation>
    <scope>NUCLEOTIDE SEQUENCE [LARGE SCALE GENOMIC DNA]</scope>
    <source>
        <tissue evidence="6">Liver</tissue>
    </source>
</reference>
<name>A0A091DU15_FUKDA</name>
<keyword evidence="3" id="KW-0479">Metal-binding</keyword>
<feature type="domain" description="C2H2-type" evidence="5">
    <location>
        <begin position="289"/>
        <end position="312"/>
    </location>
</feature>
<evidence type="ECO:0000256" key="4">
    <source>
        <dbReference type="SAM" id="MobiDB-lite"/>
    </source>
</evidence>
<dbReference type="GO" id="GO:0005634">
    <property type="term" value="C:nucleus"/>
    <property type="evidence" value="ECO:0007669"/>
    <property type="project" value="UniProtKB-SubCell"/>
</dbReference>
<dbReference type="PROSITE" id="PS00028">
    <property type="entry name" value="ZINC_FINGER_C2H2_1"/>
    <property type="match status" value="2"/>
</dbReference>
<keyword evidence="3" id="KW-0863">Zinc-finger</keyword>
<dbReference type="eggNOG" id="KOG1721">
    <property type="taxonomic scope" value="Eukaryota"/>
</dbReference>
<evidence type="ECO:0000256" key="3">
    <source>
        <dbReference type="PROSITE-ProRule" id="PRU00042"/>
    </source>
</evidence>
<sequence>MAAGKGAPLSPSAENRWQLSEPEQRKGHKPVSLEKTTCLGSEAGTGRGARDVSCADLAMSTSPSKPRPGKPLPQKGCSGERLSAFMELPRALERLGSGYTQDKECEVPTGHPGPQKLTPDIPRAPACSVWPGAARGEQKSAFRKPTKRPAERPIFQDTLGELSGLLRAVDIPTWNGLSASKLVVGDLWNLQTLSQNTLFCSAFEGAPTLWLEPVQALGDPIPSVSHSPASQALLPPTLTSLGLSTQNWCARCSCSFRLTSDLVFHMRSHHKKEPAGPDPHPKICRQEALTCPVCHEYFRERHHLSRHMTSHS</sequence>
<keyword evidence="3" id="KW-0862">Zinc</keyword>
<gene>
    <name evidence="6" type="ORF">H920_04629</name>
</gene>
<proteinExistence type="predicted"/>
<evidence type="ECO:0000256" key="2">
    <source>
        <dbReference type="ARBA" id="ARBA00023242"/>
    </source>
</evidence>
<keyword evidence="7" id="KW-1185">Reference proteome</keyword>
<evidence type="ECO:0000313" key="7">
    <source>
        <dbReference type="Proteomes" id="UP000028990"/>
    </source>
</evidence>
<dbReference type="PANTHER" id="PTHR16516">
    <property type="entry name" value="AGAP007109-PA"/>
    <property type="match status" value="1"/>
</dbReference>
<organism evidence="6 7">
    <name type="scientific">Fukomys damarensis</name>
    <name type="common">Damaraland mole rat</name>
    <name type="synonym">Cryptomys damarensis</name>
    <dbReference type="NCBI Taxonomy" id="885580"/>
    <lineage>
        <taxon>Eukaryota</taxon>
        <taxon>Metazoa</taxon>
        <taxon>Chordata</taxon>
        <taxon>Craniata</taxon>
        <taxon>Vertebrata</taxon>
        <taxon>Euteleostomi</taxon>
        <taxon>Mammalia</taxon>
        <taxon>Eutheria</taxon>
        <taxon>Euarchontoglires</taxon>
        <taxon>Glires</taxon>
        <taxon>Rodentia</taxon>
        <taxon>Hystricomorpha</taxon>
        <taxon>Bathyergidae</taxon>
        <taxon>Fukomys</taxon>
    </lineage>
</organism>
<dbReference type="EMBL" id="KN122033">
    <property type="protein sequence ID" value="KFO33988.1"/>
    <property type="molecule type" value="Genomic_DNA"/>
</dbReference>
<evidence type="ECO:0000313" key="6">
    <source>
        <dbReference type="EMBL" id="KFO33988.1"/>
    </source>
</evidence>
<dbReference type="InterPro" id="IPR013087">
    <property type="entry name" value="Znf_C2H2_type"/>
</dbReference>
<dbReference type="STRING" id="885580.ENSFDAP00000013899"/>
<dbReference type="Proteomes" id="UP000028990">
    <property type="component" value="Unassembled WGS sequence"/>
</dbReference>
<protein>
    <submittedName>
        <fullName evidence="6">Zinc finger protein 488</fullName>
    </submittedName>
</protein>
<dbReference type="InterPro" id="IPR052296">
    <property type="entry name" value="TR-Histone_Methyltrans"/>
</dbReference>
<feature type="region of interest" description="Disordered" evidence="4">
    <location>
        <begin position="1"/>
        <end position="78"/>
    </location>
</feature>
<dbReference type="SMART" id="SM00355">
    <property type="entry name" value="ZnF_C2H2"/>
    <property type="match status" value="2"/>
</dbReference>
<dbReference type="GO" id="GO:0014003">
    <property type="term" value="P:oligodendrocyte development"/>
    <property type="evidence" value="ECO:0007669"/>
    <property type="project" value="TreeGrafter"/>
</dbReference>
<dbReference type="OMA" id="DFWNLQM"/>
<evidence type="ECO:0000256" key="1">
    <source>
        <dbReference type="ARBA" id="ARBA00004123"/>
    </source>
</evidence>
<dbReference type="GO" id="GO:0008270">
    <property type="term" value="F:zinc ion binding"/>
    <property type="evidence" value="ECO:0007669"/>
    <property type="project" value="UniProtKB-KW"/>
</dbReference>
<comment type="subcellular location">
    <subcellularLocation>
        <location evidence="1">Nucleus</location>
    </subcellularLocation>
</comment>